<reference evidence="1" key="1">
    <citation type="submission" date="2021-12" db="EMBL/GenBank/DDBJ databases">
        <authorList>
            <person name="King R."/>
        </authorList>
    </citation>
    <scope>NUCLEOTIDE SEQUENCE</scope>
</reference>
<accession>A0ABN8B377</accession>
<gene>
    <name evidence="1" type="ORF">CHILSU_LOCUS5066</name>
</gene>
<protein>
    <submittedName>
        <fullName evidence="1">Uncharacterized protein</fullName>
    </submittedName>
</protein>
<dbReference type="Proteomes" id="UP001153292">
    <property type="component" value="Chromosome 2"/>
</dbReference>
<evidence type="ECO:0000313" key="1">
    <source>
        <dbReference type="EMBL" id="CAH0401828.1"/>
    </source>
</evidence>
<dbReference type="EMBL" id="OU963895">
    <property type="protein sequence ID" value="CAH0401828.1"/>
    <property type="molecule type" value="Genomic_DNA"/>
</dbReference>
<evidence type="ECO:0000313" key="2">
    <source>
        <dbReference type="Proteomes" id="UP001153292"/>
    </source>
</evidence>
<keyword evidence="2" id="KW-1185">Reference proteome</keyword>
<organism evidence="1 2">
    <name type="scientific">Chilo suppressalis</name>
    <name type="common">Asiatic rice borer moth</name>
    <dbReference type="NCBI Taxonomy" id="168631"/>
    <lineage>
        <taxon>Eukaryota</taxon>
        <taxon>Metazoa</taxon>
        <taxon>Ecdysozoa</taxon>
        <taxon>Arthropoda</taxon>
        <taxon>Hexapoda</taxon>
        <taxon>Insecta</taxon>
        <taxon>Pterygota</taxon>
        <taxon>Neoptera</taxon>
        <taxon>Endopterygota</taxon>
        <taxon>Lepidoptera</taxon>
        <taxon>Glossata</taxon>
        <taxon>Ditrysia</taxon>
        <taxon>Pyraloidea</taxon>
        <taxon>Crambidae</taxon>
        <taxon>Crambinae</taxon>
        <taxon>Chilo</taxon>
    </lineage>
</organism>
<name>A0ABN8B377_CHISP</name>
<proteinExistence type="predicted"/>
<sequence>MGLCGGGAMRQSPSQRTRGPAILANADGAFPPAVQVVSHNYNNSAPRKRGLAEWMWTLTGHNRQPGVKRADTVGELQIMLPMQMSENSGDVCLLAESPYRILRVAIVAPWDPNVHRFAEVCTPPITTLALLRRFWTNVKYLLPGTSTDIATFKHVMA</sequence>